<keyword evidence="2" id="KW-1185">Reference proteome</keyword>
<proteinExistence type="predicted"/>
<name>A0ABP8BQ87_9SPHI</name>
<evidence type="ECO:0000313" key="2">
    <source>
        <dbReference type="Proteomes" id="UP001501772"/>
    </source>
</evidence>
<sequence length="355" mass="40934">MDYKYFPVLRARQQEIDVLQKFDFGDRMVPLIEIIKEKDRKDNQRSPFQIYSDIIANTQAEKVLMDLPIYLAPKVSTSSEVRTFFLSTISRLDARVGFYAQFSAMAGKLIPVISILEPISEERDTLIRQFDALSDIFPQLAFRIYNERFDLAFEQLQQLVLRDNDIIIYDLEKTSITNPIVKKHRKYLRDIFPDNFQVVVRSAINTDIQNVDLEHEQVISLADNSLMELFSLPQYGFDAFGDYAGVKRDDLNAGGGISPGMVFYNPDDNLYYGYRGPTKNLSEFETTIIPAVLNSGYVQHWVNTGSQYVNGNLGYDRLVRISQNEEPAKNQAKYKWISIMHYLHSMKTLIEQGAI</sequence>
<evidence type="ECO:0000313" key="1">
    <source>
        <dbReference type="EMBL" id="GAA4213232.1"/>
    </source>
</evidence>
<gene>
    <name evidence="1" type="ORF">GCM10022289_45110</name>
</gene>
<dbReference type="EMBL" id="BAABBY010000015">
    <property type="protein sequence ID" value="GAA4213232.1"/>
    <property type="molecule type" value="Genomic_DNA"/>
</dbReference>
<dbReference type="Pfam" id="PF14350">
    <property type="entry name" value="Beta_protein"/>
    <property type="match status" value="1"/>
</dbReference>
<protein>
    <recommendedName>
        <fullName evidence="3">T4 beta protein</fullName>
    </recommendedName>
</protein>
<evidence type="ECO:0008006" key="3">
    <source>
        <dbReference type="Google" id="ProtNLM"/>
    </source>
</evidence>
<reference evidence="2" key="1">
    <citation type="journal article" date="2019" name="Int. J. Syst. Evol. Microbiol.">
        <title>The Global Catalogue of Microorganisms (GCM) 10K type strain sequencing project: providing services to taxonomists for standard genome sequencing and annotation.</title>
        <authorList>
            <consortium name="The Broad Institute Genomics Platform"/>
            <consortium name="The Broad Institute Genome Sequencing Center for Infectious Disease"/>
            <person name="Wu L."/>
            <person name="Ma J."/>
        </authorList>
    </citation>
    <scope>NUCLEOTIDE SEQUENCE [LARGE SCALE GENOMIC DNA]</scope>
    <source>
        <strain evidence="2">JCM 17626</strain>
    </source>
</reference>
<accession>A0ABP8BQ87</accession>
<dbReference type="RefSeq" id="WP_344853693.1">
    <property type="nucleotide sequence ID" value="NZ_BAABBY010000015.1"/>
</dbReference>
<dbReference type="InterPro" id="IPR025683">
    <property type="entry name" value="Protein_beta"/>
</dbReference>
<organism evidence="1 2">
    <name type="scientific">Pedobacter jeongneungensis</name>
    <dbReference type="NCBI Taxonomy" id="947309"/>
    <lineage>
        <taxon>Bacteria</taxon>
        <taxon>Pseudomonadati</taxon>
        <taxon>Bacteroidota</taxon>
        <taxon>Sphingobacteriia</taxon>
        <taxon>Sphingobacteriales</taxon>
        <taxon>Sphingobacteriaceae</taxon>
        <taxon>Pedobacter</taxon>
    </lineage>
</organism>
<comment type="caution">
    <text evidence="1">The sequence shown here is derived from an EMBL/GenBank/DDBJ whole genome shotgun (WGS) entry which is preliminary data.</text>
</comment>
<dbReference type="Proteomes" id="UP001501772">
    <property type="component" value="Unassembled WGS sequence"/>
</dbReference>